<dbReference type="Proteomes" id="UP000824782">
    <property type="component" value="Unassembled WGS sequence"/>
</dbReference>
<dbReference type="PANTHER" id="PTHR28591">
    <property type="entry name" value="LATEXIN"/>
    <property type="match status" value="1"/>
</dbReference>
<evidence type="ECO:0000256" key="4">
    <source>
        <dbReference type="PROSITE-ProRule" id="PRU01377"/>
    </source>
</evidence>
<dbReference type="PANTHER" id="PTHR28591:SF1">
    <property type="entry name" value="LATEXIN"/>
    <property type="match status" value="1"/>
</dbReference>
<evidence type="ECO:0000256" key="1">
    <source>
        <dbReference type="ARBA" id="ARBA00010083"/>
    </source>
</evidence>
<evidence type="ECO:0000256" key="2">
    <source>
        <dbReference type="ARBA" id="ARBA00022690"/>
    </source>
</evidence>
<dbReference type="InterPro" id="IPR046350">
    <property type="entry name" value="Cystatin_sf"/>
</dbReference>
<protein>
    <recommendedName>
        <fullName evidence="5">Cystatin LXN-type domain-containing protein</fullName>
    </recommendedName>
</protein>
<dbReference type="AlphaFoldDB" id="A0AAV7C7T8"/>
<dbReference type="FunFam" id="3.10.450.10:FF:000007">
    <property type="entry name" value="latexin"/>
    <property type="match status" value="1"/>
</dbReference>
<name>A0AAV7C7T8_ENGPU</name>
<comment type="similarity">
    <text evidence="1 4">Belongs to the protease inhibitor I47 (latexin) family.</text>
</comment>
<keyword evidence="7" id="KW-1185">Reference proteome</keyword>
<reference evidence="6" key="1">
    <citation type="thesis" date="2020" institute="ProQuest LLC" country="789 East Eisenhower Parkway, Ann Arbor, MI, USA">
        <title>Comparative Genomics and Chromosome Evolution.</title>
        <authorList>
            <person name="Mudd A.B."/>
        </authorList>
    </citation>
    <scope>NUCLEOTIDE SEQUENCE</scope>
    <source>
        <strain evidence="6">237g6f4</strain>
        <tissue evidence="6">Blood</tissue>
    </source>
</reference>
<feature type="domain" description="Cystatin LXN-type" evidence="5">
    <location>
        <begin position="1"/>
        <end position="99"/>
    </location>
</feature>
<evidence type="ECO:0000313" key="7">
    <source>
        <dbReference type="Proteomes" id="UP000824782"/>
    </source>
</evidence>
<organism evidence="6 7">
    <name type="scientific">Engystomops pustulosus</name>
    <name type="common">Tungara frog</name>
    <name type="synonym">Physalaemus pustulosus</name>
    <dbReference type="NCBI Taxonomy" id="76066"/>
    <lineage>
        <taxon>Eukaryota</taxon>
        <taxon>Metazoa</taxon>
        <taxon>Chordata</taxon>
        <taxon>Craniata</taxon>
        <taxon>Vertebrata</taxon>
        <taxon>Euteleostomi</taxon>
        <taxon>Amphibia</taxon>
        <taxon>Batrachia</taxon>
        <taxon>Anura</taxon>
        <taxon>Neobatrachia</taxon>
        <taxon>Hyloidea</taxon>
        <taxon>Leptodactylidae</taxon>
        <taxon>Leiuperinae</taxon>
        <taxon>Engystomops</taxon>
    </lineage>
</organism>
<keyword evidence="3" id="KW-0677">Repeat</keyword>
<dbReference type="PROSITE" id="PS52033">
    <property type="entry name" value="CYSTATIN_LXN"/>
    <property type="match status" value="2"/>
</dbReference>
<dbReference type="Gene3D" id="3.10.450.10">
    <property type="match status" value="2"/>
</dbReference>
<dbReference type="GO" id="GO:0008191">
    <property type="term" value="F:metalloendopeptidase inhibitor activity"/>
    <property type="evidence" value="ECO:0007669"/>
    <property type="project" value="UniProtKB-UniRule"/>
</dbReference>
<dbReference type="EMBL" id="WNYA01000003">
    <property type="protein sequence ID" value="KAG8581074.1"/>
    <property type="molecule type" value="Genomic_DNA"/>
</dbReference>
<accession>A0AAV7C7T8</accession>
<feature type="domain" description="Cystatin LXN-type" evidence="5">
    <location>
        <begin position="118"/>
        <end position="197"/>
    </location>
</feature>
<dbReference type="GO" id="GO:0005615">
    <property type="term" value="C:extracellular space"/>
    <property type="evidence" value="ECO:0007669"/>
    <property type="project" value="TreeGrafter"/>
</dbReference>
<evidence type="ECO:0000256" key="3">
    <source>
        <dbReference type="ARBA" id="ARBA00022737"/>
    </source>
</evidence>
<dbReference type="SUPFAM" id="SSF54403">
    <property type="entry name" value="Cystatin/monellin"/>
    <property type="match status" value="2"/>
</dbReference>
<gene>
    <name evidence="6" type="ORF">GDO81_007544</name>
</gene>
<dbReference type="InterPro" id="IPR009684">
    <property type="entry name" value="Latexin"/>
</dbReference>
<sequence length="197" mass="22273">MEDINPSYYPATRAAGLAGDKINYDRGGPNRFMEVQGVTKARKEIIAGQGNKYNVEFAIKDSVNEQNPIQCTAEVLYPTNKQSAPNVTYKLQSEPQNNTTAKDQEFYNNMKHRSVPLAAEEIPDKDGNIAPDMKPIWYLALAASSFVKCQNATEDTYYRSVVIDSVKQVVRNDNALEFHFKTRIHQMTTQVIVYKIT</sequence>
<dbReference type="InterPro" id="IPR049897">
    <property type="entry name" value="CYSTATIN_LXN"/>
</dbReference>
<evidence type="ECO:0000313" key="6">
    <source>
        <dbReference type="EMBL" id="KAG8581074.1"/>
    </source>
</evidence>
<keyword evidence="2 4" id="KW-0646">Protease inhibitor</keyword>
<comment type="caution">
    <text evidence="6">The sequence shown here is derived from an EMBL/GenBank/DDBJ whole genome shotgun (WGS) entry which is preliminary data.</text>
</comment>
<dbReference type="Pfam" id="PF06907">
    <property type="entry name" value="LXN"/>
    <property type="match status" value="1"/>
</dbReference>
<evidence type="ECO:0000259" key="5">
    <source>
        <dbReference type="PROSITE" id="PS52033"/>
    </source>
</evidence>
<proteinExistence type="inferred from homology"/>